<dbReference type="PANTHER" id="PTHR30437">
    <property type="entry name" value="TRANSCRIPTION ELONGATION FACTOR GREA"/>
    <property type="match status" value="1"/>
</dbReference>
<dbReference type="InterPro" id="IPR001437">
    <property type="entry name" value="Tscrpt_elong_fac_GreA/B_C"/>
</dbReference>
<dbReference type="PANTHER" id="PTHR30437:SF4">
    <property type="entry name" value="TRANSCRIPTION ELONGATION FACTOR GREA"/>
    <property type="match status" value="1"/>
</dbReference>
<dbReference type="EMBL" id="SOAY01000005">
    <property type="protein sequence ID" value="TDT50335.1"/>
    <property type="molecule type" value="Genomic_DNA"/>
</dbReference>
<dbReference type="RefSeq" id="WP_133685598.1">
    <property type="nucleotide sequence ID" value="NZ_SOAY01000005.1"/>
</dbReference>
<dbReference type="OrthoDB" id="1433751at2"/>
<accession>A0A4V3ERW4</accession>
<evidence type="ECO:0000313" key="3">
    <source>
        <dbReference type="Proteomes" id="UP000294749"/>
    </source>
</evidence>
<keyword evidence="2" id="KW-0418">Kinase</keyword>
<proteinExistence type="predicted"/>
<gene>
    <name evidence="2" type="ORF">CLV90_0127</name>
</gene>
<dbReference type="AlphaFoldDB" id="A0A4V3ERW4"/>
<dbReference type="Proteomes" id="UP000294749">
    <property type="component" value="Unassembled WGS sequence"/>
</dbReference>
<keyword evidence="3" id="KW-1185">Reference proteome</keyword>
<evidence type="ECO:0000313" key="2">
    <source>
        <dbReference type="EMBL" id="TDT50335.1"/>
    </source>
</evidence>
<evidence type="ECO:0000259" key="1">
    <source>
        <dbReference type="Pfam" id="PF01272"/>
    </source>
</evidence>
<name>A0A4V3ERW4_9FLAO</name>
<dbReference type="GO" id="GO:0032784">
    <property type="term" value="P:regulation of DNA-templated transcription elongation"/>
    <property type="evidence" value="ECO:0007669"/>
    <property type="project" value="InterPro"/>
</dbReference>
<dbReference type="InterPro" id="IPR023459">
    <property type="entry name" value="Tscrpt_elong_fac_GreA/B_fam"/>
</dbReference>
<dbReference type="GO" id="GO:0070063">
    <property type="term" value="F:RNA polymerase binding"/>
    <property type="evidence" value="ECO:0007669"/>
    <property type="project" value="InterPro"/>
</dbReference>
<dbReference type="Pfam" id="PF01272">
    <property type="entry name" value="GreA_GreB"/>
    <property type="match status" value="1"/>
</dbReference>
<dbReference type="InterPro" id="IPR036953">
    <property type="entry name" value="GreA/GreB_C_sf"/>
</dbReference>
<protein>
    <submittedName>
        <fullName evidence="2">Regulator of nucleoside diphosphate kinase</fullName>
    </submittedName>
</protein>
<feature type="domain" description="Transcription elongation factor GreA/GreB C-terminal" evidence="1">
    <location>
        <begin position="56"/>
        <end position="127"/>
    </location>
</feature>
<dbReference type="GO" id="GO:0003677">
    <property type="term" value="F:DNA binding"/>
    <property type="evidence" value="ECO:0007669"/>
    <property type="project" value="InterPro"/>
</dbReference>
<reference evidence="2 3" key="1">
    <citation type="submission" date="2019-03" db="EMBL/GenBank/DDBJ databases">
        <title>Genomic Encyclopedia of Archaeal and Bacterial Type Strains, Phase II (KMG-II): from individual species to whole genera.</title>
        <authorList>
            <person name="Goeker M."/>
        </authorList>
    </citation>
    <scope>NUCLEOTIDE SEQUENCE [LARGE SCALE GENOMIC DNA]</scope>
    <source>
        <strain evidence="2 3">DSM 25233</strain>
    </source>
</reference>
<comment type="caution">
    <text evidence="2">The sequence shown here is derived from an EMBL/GenBank/DDBJ whole genome shotgun (WGS) entry which is preliminary data.</text>
</comment>
<sequence>MKYGSLVFEENEFLIIKKYQEENVTIEDYAHKNVLEILGQHMTIAMRLNAEDIPFDIITINSFIKVSGASGIRQTFQIVSPSEVDIKQNKISVISSLGASVIGRAVGDKISYGLPGDRVSLVITKVTQPNSANKNTTEILKTKKETIH</sequence>
<dbReference type="SUPFAM" id="SSF54534">
    <property type="entry name" value="FKBP-like"/>
    <property type="match status" value="1"/>
</dbReference>
<keyword evidence="2" id="KW-0808">Transferase</keyword>
<organism evidence="2 3">
    <name type="scientific">Maribacter spongiicola</name>
    <dbReference type="NCBI Taxonomy" id="1206753"/>
    <lineage>
        <taxon>Bacteria</taxon>
        <taxon>Pseudomonadati</taxon>
        <taxon>Bacteroidota</taxon>
        <taxon>Flavobacteriia</taxon>
        <taxon>Flavobacteriales</taxon>
        <taxon>Flavobacteriaceae</taxon>
        <taxon>Maribacter</taxon>
    </lineage>
</organism>
<dbReference type="GO" id="GO:0016301">
    <property type="term" value="F:kinase activity"/>
    <property type="evidence" value="ECO:0007669"/>
    <property type="project" value="UniProtKB-KW"/>
</dbReference>
<dbReference type="Gene3D" id="3.10.50.30">
    <property type="entry name" value="Transcription elongation factor, GreA/GreB, C-terminal domain"/>
    <property type="match status" value="1"/>
</dbReference>
<dbReference type="GO" id="GO:0006354">
    <property type="term" value="P:DNA-templated transcription elongation"/>
    <property type="evidence" value="ECO:0007669"/>
    <property type="project" value="TreeGrafter"/>
</dbReference>